<dbReference type="SUPFAM" id="SSF89550">
    <property type="entry name" value="PHP domain-like"/>
    <property type="match status" value="1"/>
</dbReference>
<feature type="compositionally biased region" description="Basic residues" evidence="1">
    <location>
        <begin position="267"/>
        <end position="284"/>
    </location>
</feature>
<reference evidence="3 4" key="1">
    <citation type="journal article" date="2012" name="J. Bacteriol.">
        <title>Genome Sequence of Janibacter hoylei MTCC8307, Isolated from the Stratospheric Air.</title>
        <authorList>
            <person name="Pawar S.P."/>
            <person name="Dhotre D.P."/>
            <person name="Shetty S.A."/>
            <person name="Chowdhury S.P."/>
            <person name="Chaudhari B.L."/>
            <person name="Shouche Y.S."/>
        </authorList>
    </citation>
    <scope>NUCLEOTIDE SEQUENCE [LARGE SCALE GENOMIC DNA]</scope>
    <source>
        <strain evidence="3 4">PVAS-1</strain>
    </source>
</reference>
<name>K1DUG9_9MICO</name>
<dbReference type="InterPro" id="IPR003141">
    <property type="entry name" value="Pol/His_phosphatase_N"/>
</dbReference>
<evidence type="ECO:0000313" key="3">
    <source>
        <dbReference type="EMBL" id="EKA60064.1"/>
    </source>
</evidence>
<dbReference type="GO" id="GO:0035312">
    <property type="term" value="F:5'-3' DNA exonuclease activity"/>
    <property type="evidence" value="ECO:0007669"/>
    <property type="project" value="TreeGrafter"/>
</dbReference>
<dbReference type="AlphaFoldDB" id="K1DUG9"/>
<dbReference type="Gene3D" id="3.20.20.140">
    <property type="entry name" value="Metal-dependent hydrolases"/>
    <property type="match status" value="1"/>
</dbReference>
<evidence type="ECO:0000256" key="1">
    <source>
        <dbReference type="SAM" id="MobiDB-lite"/>
    </source>
</evidence>
<accession>K1DUG9</accession>
<dbReference type="SMART" id="SM00481">
    <property type="entry name" value="POLIIIAc"/>
    <property type="match status" value="1"/>
</dbReference>
<dbReference type="InterPro" id="IPR016195">
    <property type="entry name" value="Pol/histidinol_Pase-like"/>
</dbReference>
<evidence type="ECO:0000313" key="4">
    <source>
        <dbReference type="Proteomes" id="UP000004474"/>
    </source>
</evidence>
<proteinExistence type="predicted"/>
<feature type="compositionally biased region" description="Low complexity" evidence="1">
    <location>
        <begin position="149"/>
        <end position="166"/>
    </location>
</feature>
<evidence type="ECO:0000259" key="2">
    <source>
        <dbReference type="SMART" id="SM00481"/>
    </source>
</evidence>
<dbReference type="eggNOG" id="COG0613">
    <property type="taxonomic scope" value="Bacteria"/>
</dbReference>
<dbReference type="PANTHER" id="PTHR42924:SF3">
    <property type="entry name" value="POLYMERASE_HISTIDINOL PHOSPHATASE N-TERMINAL DOMAIN-CONTAINING PROTEIN"/>
    <property type="match status" value="1"/>
</dbReference>
<dbReference type="InterPro" id="IPR052018">
    <property type="entry name" value="PHP_domain"/>
</dbReference>
<feature type="compositionally biased region" description="Basic and acidic residues" evidence="1">
    <location>
        <begin position="285"/>
        <end position="294"/>
    </location>
</feature>
<feature type="compositionally biased region" description="Basic residues" evidence="1">
    <location>
        <begin position="199"/>
        <end position="228"/>
    </location>
</feature>
<feature type="compositionally biased region" description="Basic residues" evidence="1">
    <location>
        <begin position="137"/>
        <end position="148"/>
    </location>
</feature>
<gene>
    <name evidence="3" type="ORF">B277_14898</name>
</gene>
<comment type="caution">
    <text evidence="3">The sequence shown here is derived from an EMBL/GenBank/DDBJ whole genome shotgun (WGS) entry which is preliminary data.</text>
</comment>
<dbReference type="GO" id="GO:0004534">
    <property type="term" value="F:5'-3' RNA exonuclease activity"/>
    <property type="evidence" value="ECO:0007669"/>
    <property type="project" value="TreeGrafter"/>
</dbReference>
<dbReference type="STRING" id="1210046.B277_14898"/>
<protein>
    <submittedName>
        <fullName evidence="3">PHP domain-containing protein</fullName>
    </submittedName>
</protein>
<dbReference type="EMBL" id="ALWX01000081">
    <property type="protein sequence ID" value="EKA60064.1"/>
    <property type="molecule type" value="Genomic_DNA"/>
</dbReference>
<sequence length="294" mass="33334">MIDLHTHSSRSDGTDAPAELLRQAVEGGLTTLAITDHDTTAGWEEAAEAAAHYGVALVRGAELSTRHRGRSVHLLAYLFDPADQTLAEEMRRMREDRVPRLRRIVEHMAEDGFAVTWEDVLAQVEEGGRPRPPPPGRRPRRQRSRGRPQRGLFPLAAQRVGLLRAALRGRHDRGGAPRAGRRRGAGRGPPLRDAAPACPRRRRRRPARRRRARRHRGRPPRPRRRRTGLRPEAGGPARPRADGQQRLPRRRQDQPARRKHDVTGVPRAHRGRRRGHHTRPALSRRRIDARGVRG</sequence>
<dbReference type="Gene3D" id="1.10.150.650">
    <property type="match status" value="1"/>
</dbReference>
<dbReference type="Proteomes" id="UP000004474">
    <property type="component" value="Unassembled WGS sequence"/>
</dbReference>
<feature type="compositionally biased region" description="Low complexity" evidence="1">
    <location>
        <begin position="188"/>
        <end position="198"/>
    </location>
</feature>
<dbReference type="PANTHER" id="PTHR42924">
    <property type="entry name" value="EXONUCLEASE"/>
    <property type="match status" value="1"/>
</dbReference>
<dbReference type="Pfam" id="PF02811">
    <property type="entry name" value="PHP"/>
    <property type="match status" value="1"/>
</dbReference>
<feature type="region of interest" description="Disordered" evidence="1">
    <location>
        <begin position="124"/>
        <end position="294"/>
    </location>
</feature>
<dbReference type="InterPro" id="IPR004013">
    <property type="entry name" value="PHP_dom"/>
</dbReference>
<organism evidence="3 4">
    <name type="scientific">Janibacter hoylei PVAS-1</name>
    <dbReference type="NCBI Taxonomy" id="1210046"/>
    <lineage>
        <taxon>Bacteria</taxon>
        <taxon>Bacillati</taxon>
        <taxon>Actinomycetota</taxon>
        <taxon>Actinomycetes</taxon>
        <taxon>Micrococcales</taxon>
        <taxon>Intrasporangiaceae</taxon>
        <taxon>Janibacter</taxon>
    </lineage>
</organism>
<feature type="domain" description="Polymerase/histidinol phosphatase N-terminal" evidence="2">
    <location>
        <begin position="2"/>
        <end position="67"/>
    </location>
</feature>